<organism evidence="3">
    <name type="scientific">Gasterosteus aculeatus</name>
    <name type="common">Three-spined stickleback</name>
    <dbReference type="NCBI Taxonomy" id="69293"/>
    <lineage>
        <taxon>Eukaryota</taxon>
        <taxon>Metazoa</taxon>
        <taxon>Chordata</taxon>
        <taxon>Craniata</taxon>
        <taxon>Vertebrata</taxon>
        <taxon>Euteleostomi</taxon>
        <taxon>Actinopterygii</taxon>
        <taxon>Neopterygii</taxon>
        <taxon>Teleostei</taxon>
        <taxon>Neoteleostei</taxon>
        <taxon>Acanthomorphata</taxon>
        <taxon>Eupercaria</taxon>
        <taxon>Perciformes</taxon>
        <taxon>Cottioidei</taxon>
        <taxon>Gasterosteales</taxon>
        <taxon>Gasterosteidae</taxon>
        <taxon>Gasterosteus</taxon>
    </lineage>
</organism>
<proteinExistence type="predicted"/>
<reference evidence="3" key="2">
    <citation type="submission" date="2024-04" db="UniProtKB">
        <authorList>
            <consortium name="Ensembl"/>
        </authorList>
    </citation>
    <scope>IDENTIFICATION</scope>
</reference>
<protein>
    <submittedName>
        <fullName evidence="3">Uncharacterized protein</fullName>
    </submittedName>
</protein>
<accession>G3P6V7</accession>
<reference evidence="3" key="1">
    <citation type="submission" date="2006-01" db="EMBL/GenBank/DDBJ databases">
        <authorList>
            <person name="Lindblad-Toh K."/>
            <person name="Mauceli E."/>
            <person name="Grabherr M."/>
            <person name="Chang J.L."/>
            <person name="Lander E.S."/>
        </authorList>
    </citation>
    <scope>NUCLEOTIDE SEQUENCE [LARGE SCALE GENOMIC DNA]</scope>
</reference>
<keyword evidence="2" id="KW-0732">Signal</keyword>
<feature type="signal peptide" evidence="2">
    <location>
        <begin position="1"/>
        <end position="22"/>
    </location>
</feature>
<evidence type="ECO:0000256" key="2">
    <source>
        <dbReference type="SAM" id="SignalP"/>
    </source>
</evidence>
<feature type="compositionally biased region" description="Polar residues" evidence="1">
    <location>
        <begin position="69"/>
        <end position="83"/>
    </location>
</feature>
<dbReference type="Bgee" id="ENSGACG00000010097">
    <property type="expression patterns" value="Expressed in camera-type eye and 1 other cell type or tissue"/>
</dbReference>
<evidence type="ECO:0000256" key="1">
    <source>
        <dbReference type="SAM" id="MobiDB-lite"/>
    </source>
</evidence>
<evidence type="ECO:0000313" key="3">
    <source>
        <dbReference type="Ensembl" id="ENSGACP00000013331.1"/>
    </source>
</evidence>
<feature type="region of interest" description="Disordered" evidence="1">
    <location>
        <begin position="39"/>
        <end position="83"/>
    </location>
</feature>
<sequence length="233" mass="25099">MVSEVSLRVSWICLLMFSSGLCFPFKKDYKYPYTRVSTGSASELSDDSPSEKTFQSGPDAYRPPAAGPSTGNQSPPSKTTSSFPRYQLSRFVGLDSSTTSTAPVAPPKVPGYSAYAPPAGDALKNSPSGAGLLGPGPYQAWPAAGADSSSHNQQQSWVFPDFSVWDKAAEMPPRSQRGPSGWAPSTLITQSRNGYWRAAVLSSRSRYSPEYPKPPVDQSPRDPVQRKNAGLIR</sequence>
<dbReference type="AlphaFoldDB" id="G3P6V7"/>
<feature type="chain" id="PRO_5003449372" evidence="2">
    <location>
        <begin position="23"/>
        <end position="233"/>
    </location>
</feature>
<feature type="region of interest" description="Disordered" evidence="1">
    <location>
        <begin position="204"/>
        <end position="233"/>
    </location>
</feature>
<dbReference type="OMA" id="RVSWICL"/>
<dbReference type="InParanoid" id="G3P6V7"/>
<name>G3P6V7_GASAC</name>
<dbReference type="Ensembl" id="ENSGACT00000013356.1">
    <property type="protein sequence ID" value="ENSGACP00000013331.1"/>
    <property type="gene ID" value="ENSGACG00000010097.1"/>
</dbReference>